<sequence length="343" mass="37947">MGVTGTEVAKEAAEIILLDDNFASIVKGISWGRAVGDSVKKFLQFQLTVNVTAMVLTFVSAVASGTEESVLNAVQLLWINLIMDTFAALALATDPPSPSVLDRKPERKSAPLVTLGMAKMIVGQALLQLVITFVLNFRGRQLLGYADTEGDVKRLKTLVFNTFVWLQICNELNNRRLDNKLNIFEGIWRNYFFLVINLLMIGGQVLIIFFGGEAFKVTRLDGREWTLSAGLGALSLPWGALIRLVPDVWIGACLPPFLRRRWAPETIDEEAGATTHKDEDDFRPPLRTYTFVRGQRVSTSYGGRGFRGYVREQKQRVLGKAQAARSSATEVLLPAGQAVSGRR</sequence>
<evidence type="ECO:0000259" key="5">
    <source>
        <dbReference type="Pfam" id="PF00689"/>
    </source>
</evidence>
<feature type="domain" description="Cation-transporting P-type ATPase C-terminal" evidence="5">
    <location>
        <begin position="69"/>
        <end position="244"/>
    </location>
</feature>
<keyword evidence="2" id="KW-0479">Metal-binding</keyword>
<dbReference type="PANTHER" id="PTHR24093:SF369">
    <property type="entry name" value="CALCIUM-TRANSPORTING ATPASE"/>
    <property type="match status" value="1"/>
</dbReference>
<dbReference type="Proteomes" id="UP001586593">
    <property type="component" value="Unassembled WGS sequence"/>
</dbReference>
<evidence type="ECO:0000313" key="7">
    <source>
        <dbReference type="Proteomes" id="UP001586593"/>
    </source>
</evidence>
<reference evidence="6 7" key="1">
    <citation type="journal article" date="2024" name="Commun. Biol.">
        <title>Comparative genomic analysis of thermophilic fungi reveals convergent evolutionary adaptations and gene losses.</title>
        <authorList>
            <person name="Steindorff A.S."/>
            <person name="Aguilar-Pontes M.V."/>
            <person name="Robinson A.J."/>
            <person name="Andreopoulos B."/>
            <person name="LaButti K."/>
            <person name="Kuo A."/>
            <person name="Mondo S."/>
            <person name="Riley R."/>
            <person name="Otillar R."/>
            <person name="Haridas S."/>
            <person name="Lipzen A."/>
            <person name="Grimwood J."/>
            <person name="Schmutz J."/>
            <person name="Clum A."/>
            <person name="Reid I.D."/>
            <person name="Moisan M.C."/>
            <person name="Butler G."/>
            <person name="Nguyen T.T.M."/>
            <person name="Dewar K."/>
            <person name="Conant G."/>
            <person name="Drula E."/>
            <person name="Henrissat B."/>
            <person name="Hansel C."/>
            <person name="Singer S."/>
            <person name="Hutchinson M.I."/>
            <person name="de Vries R.P."/>
            <person name="Natvig D.O."/>
            <person name="Powell A.J."/>
            <person name="Tsang A."/>
            <person name="Grigoriev I.V."/>
        </authorList>
    </citation>
    <scope>NUCLEOTIDE SEQUENCE [LARGE SCALE GENOMIC DNA]</scope>
    <source>
        <strain evidence="6 7">ATCC 24622</strain>
    </source>
</reference>
<dbReference type="InterPro" id="IPR023298">
    <property type="entry name" value="ATPase_P-typ_TM_dom_sf"/>
</dbReference>
<dbReference type="Pfam" id="PF00689">
    <property type="entry name" value="Cation_ATPase_C"/>
    <property type="match status" value="1"/>
</dbReference>
<evidence type="ECO:0000256" key="1">
    <source>
        <dbReference type="ARBA" id="ARBA00004127"/>
    </source>
</evidence>
<evidence type="ECO:0000313" key="6">
    <source>
        <dbReference type="EMBL" id="KAL1845170.1"/>
    </source>
</evidence>
<feature type="transmembrane region" description="Helical" evidence="4">
    <location>
        <begin position="112"/>
        <end position="135"/>
    </location>
</feature>
<keyword evidence="4" id="KW-1133">Transmembrane helix</keyword>
<accession>A0ABR3VU27</accession>
<feature type="transmembrane region" description="Helical" evidence="4">
    <location>
        <begin position="42"/>
        <end position="63"/>
    </location>
</feature>
<organism evidence="6 7">
    <name type="scientific">Phialemonium thermophilum</name>
    <dbReference type="NCBI Taxonomy" id="223376"/>
    <lineage>
        <taxon>Eukaryota</taxon>
        <taxon>Fungi</taxon>
        <taxon>Dikarya</taxon>
        <taxon>Ascomycota</taxon>
        <taxon>Pezizomycotina</taxon>
        <taxon>Sordariomycetes</taxon>
        <taxon>Sordariomycetidae</taxon>
        <taxon>Cephalothecales</taxon>
        <taxon>Cephalothecaceae</taxon>
        <taxon>Phialemonium</taxon>
    </lineage>
</organism>
<dbReference type="Gene3D" id="1.20.1110.10">
    <property type="entry name" value="Calcium-transporting ATPase, transmembrane domain"/>
    <property type="match status" value="1"/>
</dbReference>
<keyword evidence="7" id="KW-1185">Reference proteome</keyword>
<keyword evidence="3" id="KW-0460">Magnesium</keyword>
<evidence type="ECO:0000256" key="4">
    <source>
        <dbReference type="SAM" id="Phobius"/>
    </source>
</evidence>
<keyword evidence="4" id="KW-0812">Transmembrane</keyword>
<proteinExistence type="predicted"/>
<keyword evidence="4" id="KW-0472">Membrane</keyword>
<dbReference type="InterPro" id="IPR006068">
    <property type="entry name" value="ATPase_P-typ_cation-transptr_C"/>
</dbReference>
<evidence type="ECO:0000256" key="3">
    <source>
        <dbReference type="ARBA" id="ARBA00022842"/>
    </source>
</evidence>
<gene>
    <name evidence="6" type="ORF">VTK73DRAFT_995</name>
</gene>
<feature type="transmembrane region" description="Helical" evidence="4">
    <location>
        <begin position="70"/>
        <end position="92"/>
    </location>
</feature>
<feature type="transmembrane region" description="Helical" evidence="4">
    <location>
        <begin position="191"/>
        <end position="211"/>
    </location>
</feature>
<protein>
    <recommendedName>
        <fullName evidence="5">Cation-transporting P-type ATPase C-terminal domain-containing protein</fullName>
    </recommendedName>
</protein>
<dbReference type="EMBL" id="JAZHXJ010001222">
    <property type="protein sequence ID" value="KAL1845170.1"/>
    <property type="molecule type" value="Genomic_DNA"/>
</dbReference>
<comment type="subcellular location">
    <subcellularLocation>
        <location evidence="1">Endomembrane system</location>
        <topology evidence="1">Multi-pass membrane protein</topology>
    </subcellularLocation>
</comment>
<dbReference type="SUPFAM" id="SSF81665">
    <property type="entry name" value="Calcium ATPase, transmembrane domain M"/>
    <property type="match status" value="1"/>
</dbReference>
<evidence type="ECO:0000256" key="2">
    <source>
        <dbReference type="ARBA" id="ARBA00022723"/>
    </source>
</evidence>
<name>A0ABR3VU27_9PEZI</name>
<comment type="caution">
    <text evidence="6">The sequence shown here is derived from an EMBL/GenBank/DDBJ whole genome shotgun (WGS) entry which is preliminary data.</text>
</comment>
<dbReference type="PANTHER" id="PTHR24093">
    <property type="entry name" value="CATION TRANSPORTING ATPASE"/>
    <property type="match status" value="1"/>
</dbReference>